<gene>
    <name evidence="3" type="ORF">ColSpa_10920</name>
</gene>
<dbReference type="GeneID" id="73331722"/>
<evidence type="ECO:0000313" key="4">
    <source>
        <dbReference type="Proteomes" id="UP001055115"/>
    </source>
</evidence>
<sequence>MKFSSILSILVLGAGSVVHVTDRNPLSYVPKPEGTYVPQRTPNITTLLDFVKSRSDLATFTKILNRSAGFLEAFDTPPAWDSTLFASSDTALVKHTKQYFNT</sequence>
<organism evidence="3 4">
    <name type="scientific">Colletotrichum spaethianum</name>
    <dbReference type="NCBI Taxonomy" id="700344"/>
    <lineage>
        <taxon>Eukaryota</taxon>
        <taxon>Fungi</taxon>
        <taxon>Dikarya</taxon>
        <taxon>Ascomycota</taxon>
        <taxon>Pezizomycotina</taxon>
        <taxon>Sordariomycetes</taxon>
        <taxon>Hypocreomycetidae</taxon>
        <taxon>Glomerellales</taxon>
        <taxon>Glomerellaceae</taxon>
        <taxon>Colletotrichum</taxon>
        <taxon>Colletotrichum spaethianum species complex</taxon>
    </lineage>
</organism>
<keyword evidence="1" id="KW-0732">Signal</keyword>
<dbReference type="RefSeq" id="XP_049133089.1">
    <property type="nucleotide sequence ID" value="XM_049277132.1"/>
</dbReference>
<comment type="caution">
    <text evidence="3">The sequence shown here is derived from an EMBL/GenBank/DDBJ whole genome shotgun (WGS) entry which is preliminary data.</text>
</comment>
<dbReference type="Proteomes" id="UP001055115">
    <property type="component" value="Unassembled WGS sequence"/>
</dbReference>
<dbReference type="InterPro" id="IPR036378">
    <property type="entry name" value="FAS1_dom_sf"/>
</dbReference>
<name>A0AA37PEI6_9PEZI</name>
<dbReference type="PROSITE" id="PS50213">
    <property type="entry name" value="FAS1"/>
    <property type="match status" value="1"/>
</dbReference>
<dbReference type="Gene3D" id="2.30.180.10">
    <property type="entry name" value="FAS1 domain"/>
    <property type="match status" value="1"/>
</dbReference>
<reference evidence="3 4" key="1">
    <citation type="submission" date="2022-03" db="EMBL/GenBank/DDBJ databases">
        <title>Genome data of Colletotrichum spp.</title>
        <authorList>
            <person name="Utami Y.D."/>
            <person name="Hiruma K."/>
        </authorList>
    </citation>
    <scope>NUCLEOTIDE SEQUENCE [LARGE SCALE GENOMIC DNA]</scope>
    <source>
        <strain evidence="3 4">MAFF 239500</strain>
    </source>
</reference>
<keyword evidence="4" id="KW-1185">Reference proteome</keyword>
<dbReference type="AlphaFoldDB" id="A0AA37PEI6"/>
<accession>A0AA37PEI6</accession>
<evidence type="ECO:0000256" key="1">
    <source>
        <dbReference type="SAM" id="SignalP"/>
    </source>
</evidence>
<proteinExistence type="predicted"/>
<dbReference type="InterPro" id="IPR000782">
    <property type="entry name" value="FAS1_domain"/>
</dbReference>
<feature type="signal peptide" evidence="1">
    <location>
        <begin position="1"/>
        <end position="16"/>
    </location>
</feature>
<evidence type="ECO:0000259" key="2">
    <source>
        <dbReference type="PROSITE" id="PS50213"/>
    </source>
</evidence>
<evidence type="ECO:0000313" key="3">
    <source>
        <dbReference type="EMBL" id="GKT50739.1"/>
    </source>
</evidence>
<dbReference type="EMBL" id="BQXU01000040">
    <property type="protein sequence ID" value="GKT50739.1"/>
    <property type="molecule type" value="Genomic_DNA"/>
</dbReference>
<feature type="domain" description="FAS1" evidence="2">
    <location>
        <begin position="44"/>
        <end position="102"/>
    </location>
</feature>
<protein>
    <recommendedName>
        <fullName evidence="2">FAS1 domain-containing protein</fullName>
    </recommendedName>
</protein>
<feature type="chain" id="PRO_5041418014" description="FAS1 domain-containing protein" evidence="1">
    <location>
        <begin position="17"/>
        <end position="102"/>
    </location>
</feature>